<comment type="caution">
    <text evidence="1">The sequence shown here is derived from an EMBL/GenBank/DDBJ whole genome shotgun (WGS) entry which is preliminary data.</text>
</comment>
<name>A0A4V3GLT5_9BACT</name>
<reference evidence="1 2" key="1">
    <citation type="submission" date="2019-03" db="EMBL/GenBank/DDBJ databases">
        <title>Genomic Encyclopedia of Type Strains, Phase IV (KMG-IV): sequencing the most valuable type-strain genomes for metagenomic binning, comparative biology and taxonomic classification.</title>
        <authorList>
            <person name="Goeker M."/>
        </authorList>
    </citation>
    <scope>NUCLEOTIDE SEQUENCE [LARGE SCALE GENOMIC DNA]</scope>
    <source>
        <strain evidence="1 2">DSM 100059</strain>
    </source>
</reference>
<protein>
    <recommendedName>
        <fullName evidence="3">Sigma-70-like protein</fullName>
    </recommendedName>
</protein>
<dbReference type="AlphaFoldDB" id="A0A4V3GLT5"/>
<dbReference type="GO" id="GO:0006352">
    <property type="term" value="P:DNA-templated transcription initiation"/>
    <property type="evidence" value="ECO:0007669"/>
    <property type="project" value="InterPro"/>
</dbReference>
<dbReference type="GO" id="GO:0003700">
    <property type="term" value="F:DNA-binding transcription factor activity"/>
    <property type="evidence" value="ECO:0007669"/>
    <property type="project" value="InterPro"/>
</dbReference>
<sequence>MKERNTHLLDVADVPEDTLISLMKAGETKAYRYFFWEYADYVNTLAHSLLSNPEDAQVVMQQIMRDVWTKRKTSWLKAPLKPFLYREVYRQCQPFLEGKRRASLLGRLFRP</sequence>
<dbReference type="RefSeq" id="WP_133992842.1">
    <property type="nucleotide sequence ID" value="NZ_SODV01000001.1"/>
</dbReference>
<evidence type="ECO:0000313" key="2">
    <source>
        <dbReference type="Proteomes" id="UP000294498"/>
    </source>
</evidence>
<dbReference type="Gene3D" id="1.10.1740.10">
    <property type="match status" value="1"/>
</dbReference>
<gene>
    <name evidence="1" type="ORF">EDB95_1852</name>
</gene>
<dbReference type="InterPro" id="IPR013325">
    <property type="entry name" value="RNA_pol_sigma_r2"/>
</dbReference>
<organism evidence="1 2">
    <name type="scientific">Dinghuibacter silviterrae</name>
    <dbReference type="NCBI Taxonomy" id="1539049"/>
    <lineage>
        <taxon>Bacteria</taxon>
        <taxon>Pseudomonadati</taxon>
        <taxon>Bacteroidota</taxon>
        <taxon>Chitinophagia</taxon>
        <taxon>Chitinophagales</taxon>
        <taxon>Chitinophagaceae</taxon>
        <taxon>Dinghuibacter</taxon>
    </lineage>
</organism>
<evidence type="ECO:0000313" key="1">
    <source>
        <dbReference type="EMBL" id="TDX00823.1"/>
    </source>
</evidence>
<keyword evidence="2" id="KW-1185">Reference proteome</keyword>
<evidence type="ECO:0008006" key="3">
    <source>
        <dbReference type="Google" id="ProtNLM"/>
    </source>
</evidence>
<proteinExistence type="predicted"/>
<accession>A0A4V3GLT5</accession>
<dbReference type="Proteomes" id="UP000294498">
    <property type="component" value="Unassembled WGS sequence"/>
</dbReference>
<dbReference type="SUPFAM" id="SSF88946">
    <property type="entry name" value="Sigma2 domain of RNA polymerase sigma factors"/>
    <property type="match status" value="1"/>
</dbReference>
<dbReference type="EMBL" id="SODV01000001">
    <property type="protein sequence ID" value="TDX00823.1"/>
    <property type="molecule type" value="Genomic_DNA"/>
</dbReference>
<dbReference type="OrthoDB" id="660457at2"/>